<evidence type="ECO:0000313" key="4">
    <source>
        <dbReference type="Proteomes" id="UP000006866"/>
    </source>
</evidence>
<dbReference type="Pfam" id="PF11738">
    <property type="entry name" value="DUF3298"/>
    <property type="match status" value="1"/>
</dbReference>
<dbReference type="OrthoDB" id="5637at2"/>
<evidence type="ECO:0000259" key="2">
    <source>
        <dbReference type="Pfam" id="PF13739"/>
    </source>
</evidence>
<dbReference type="RefSeq" id="WP_014553585.1">
    <property type="nucleotide sequence ID" value="NC_017455.1"/>
</dbReference>
<dbReference type="Proteomes" id="UP000006866">
    <property type="component" value="Chromosome"/>
</dbReference>
<evidence type="ECO:0000259" key="1">
    <source>
        <dbReference type="Pfam" id="PF11738"/>
    </source>
</evidence>
<organism evidence="3 4">
    <name type="scientific">Halanaerobium praevalens (strain ATCC 33744 / DSM 2228 / GSL)</name>
    <dbReference type="NCBI Taxonomy" id="572479"/>
    <lineage>
        <taxon>Bacteria</taxon>
        <taxon>Bacillati</taxon>
        <taxon>Bacillota</taxon>
        <taxon>Clostridia</taxon>
        <taxon>Halanaerobiales</taxon>
        <taxon>Halanaerobiaceae</taxon>
        <taxon>Halanaerobium</taxon>
    </lineage>
</organism>
<feature type="domain" description="Deacetylase PdaC" evidence="2">
    <location>
        <begin position="43"/>
        <end position="137"/>
    </location>
</feature>
<feature type="domain" description="DUF3298" evidence="1">
    <location>
        <begin position="165"/>
        <end position="230"/>
    </location>
</feature>
<name>E3DNE3_HALPG</name>
<reference evidence="3 4" key="2">
    <citation type="journal article" date="2011" name="Stand. Genomic Sci.">
        <title>Complete genome sequence of the extremely halophilic Halanaerobium praevalens type strain (GSL).</title>
        <authorList>
            <person name="Ivanova N."/>
            <person name="Sikorski J."/>
            <person name="Chertkov O."/>
            <person name="Nolan M."/>
            <person name="Lucas S."/>
            <person name="Hammon N."/>
            <person name="Deshpande S."/>
            <person name="Cheng J.F."/>
            <person name="Tapia R."/>
            <person name="Han C."/>
            <person name="Goodwin L."/>
            <person name="Pitluck S."/>
            <person name="Huntemann M."/>
            <person name="Liolios K."/>
            <person name="Pagani I."/>
            <person name="Mavromatis K."/>
            <person name="Ovchinikova G."/>
            <person name="Pati A."/>
            <person name="Chen A."/>
            <person name="Palaniappan K."/>
            <person name="Land M."/>
            <person name="Hauser L."/>
            <person name="Brambilla E.M."/>
            <person name="Kannan K.P."/>
            <person name="Rohde M."/>
            <person name="Tindall B.J."/>
            <person name="Goker M."/>
            <person name="Detter J.C."/>
            <person name="Woyke T."/>
            <person name="Bristow J."/>
            <person name="Eisen J.A."/>
            <person name="Markowitz V."/>
            <person name="Hugenholtz P."/>
            <person name="Kyrpides N.C."/>
            <person name="Klenk H.P."/>
            <person name="Lapidus A."/>
        </authorList>
    </citation>
    <scope>NUCLEOTIDE SEQUENCE [LARGE SCALE GENOMIC DNA]</scope>
    <source>
        <strain evidence="4">ATCC 33744 / DSM 2228 / GSL</strain>
    </source>
</reference>
<sequence length="230" mass="27057">MKNKNYFFSDPSYKLITLILVILIFLISIPTFAVEIVSLPLAKTEKDLYQIEAKIPILMQMDRKEVQAKYNNLFRDNILEFVEYTIDLAQKNRVELAETDFPKREFVGKVDFDLKNKEQILSIKFNYYQYTGGAHGNPYSLTYNIDLLTGKDVKLVDFLKRNNLNLIEVENVIKTKINNNPDNYFQAEYGFQNLAEDQHYYLTENELVIYFQPYAIAPYSTGMPEFKIKY</sequence>
<dbReference type="STRING" id="572479.Hprae_1434"/>
<dbReference type="Gene3D" id="3.30.565.40">
    <property type="entry name" value="Fervidobacterium nodosum Rt17-B1 like"/>
    <property type="match status" value="1"/>
</dbReference>
<dbReference type="InterPro" id="IPR037126">
    <property type="entry name" value="PdaC/RsiV-like_sf"/>
</dbReference>
<gene>
    <name evidence="3" type="ordered locus">Hprae_1434</name>
</gene>
<evidence type="ECO:0008006" key="5">
    <source>
        <dbReference type="Google" id="ProtNLM"/>
    </source>
</evidence>
<dbReference type="HOGENOM" id="CLU_085048_1_1_9"/>
<proteinExistence type="predicted"/>
<keyword evidence="4" id="KW-1185">Reference proteome</keyword>
<dbReference type="PATRIC" id="fig|572479.3.peg.1454"/>
<dbReference type="InterPro" id="IPR025303">
    <property type="entry name" value="PdaC"/>
</dbReference>
<dbReference type="KEGG" id="hpk:Hprae_1434"/>
<dbReference type="Pfam" id="PF13739">
    <property type="entry name" value="PdaC"/>
    <property type="match status" value="1"/>
</dbReference>
<dbReference type="AlphaFoldDB" id="E3DNE3"/>
<dbReference type="Gene3D" id="3.90.640.20">
    <property type="entry name" value="Heat-shock cognate protein, ATPase"/>
    <property type="match status" value="1"/>
</dbReference>
<dbReference type="eggNOG" id="COG4461">
    <property type="taxonomic scope" value="Bacteria"/>
</dbReference>
<reference evidence="4" key="1">
    <citation type="submission" date="2010-10" db="EMBL/GenBank/DDBJ databases">
        <title>The complete genome of Halanaerobium praevalens DSM 2228.</title>
        <authorList>
            <consortium name="US DOE Joint Genome Institute (JGI-PGF)"/>
            <person name="Lucas S."/>
            <person name="Copeland A."/>
            <person name="Lapidus A."/>
            <person name="Glavina del Rio T."/>
            <person name="Dalin E."/>
            <person name="Tice H."/>
            <person name="Bruce D."/>
            <person name="Goodwin L."/>
            <person name="Pitluck S."/>
            <person name="Kyrpides N."/>
            <person name="Mavromatis K."/>
            <person name="Ivanova N."/>
            <person name="Ovchinnikova G."/>
            <person name="Chertkov O."/>
            <person name="Detter J.C."/>
            <person name="Han C."/>
            <person name="Larimer F."/>
            <person name="Land M."/>
            <person name="Hauser L."/>
            <person name="Markowitz V."/>
            <person name="Cheng J.-F."/>
            <person name="Hugenholtz P."/>
            <person name="Woyke T."/>
            <person name="Wu D."/>
            <person name="Tindall B."/>
            <person name="Pomrenke H.G."/>
            <person name="Brambilla E."/>
            <person name="Klenk H.-P."/>
            <person name="Eisen J.A."/>
        </authorList>
    </citation>
    <scope>NUCLEOTIDE SEQUENCE [LARGE SCALE GENOMIC DNA]</scope>
    <source>
        <strain evidence="4">ATCC 33744 / DSM 2228 / GSL</strain>
    </source>
</reference>
<accession>E3DNE3</accession>
<dbReference type="EMBL" id="CP002175">
    <property type="protein sequence ID" value="ADO77562.1"/>
    <property type="molecule type" value="Genomic_DNA"/>
</dbReference>
<protein>
    <recommendedName>
        <fullName evidence="5">Deacetylase PdaC domain-containing protein</fullName>
    </recommendedName>
</protein>
<evidence type="ECO:0000313" key="3">
    <source>
        <dbReference type="EMBL" id="ADO77562.1"/>
    </source>
</evidence>
<dbReference type="InterPro" id="IPR021729">
    <property type="entry name" value="DUF3298"/>
</dbReference>